<feature type="transmembrane region" description="Helical" evidence="1">
    <location>
        <begin position="64"/>
        <end position="86"/>
    </location>
</feature>
<name>A0A157SZ33_SACSO</name>
<accession>A0A157SZ33</accession>
<evidence type="ECO:0000313" key="3">
    <source>
        <dbReference type="Proteomes" id="UP000076770"/>
    </source>
</evidence>
<gene>
    <name evidence="2" type="ORF">SSOP1_0686</name>
</gene>
<protein>
    <submittedName>
        <fullName evidence="2">Fuselloviral protein SSV2p25</fullName>
    </submittedName>
</protein>
<keyword evidence="1" id="KW-0812">Transmembrane</keyword>
<feature type="transmembrane region" description="Helical" evidence="1">
    <location>
        <begin position="7"/>
        <end position="26"/>
    </location>
</feature>
<dbReference type="EMBL" id="LT549890">
    <property type="protein sequence ID" value="SAI84240.1"/>
    <property type="molecule type" value="Genomic_DNA"/>
</dbReference>
<dbReference type="Proteomes" id="UP000076770">
    <property type="component" value="Chromosome i"/>
</dbReference>
<sequence length="121" mass="13916">MDRRLKADLLFLIPYSVCLGLLFAIIYSISYLLFMITIPYIPLAYIGFLLLIKNGIRDFPYFRHILVVLNAISVILFSIVEIYLYVNMKVNSGYEYVFAYAPEIVLVAVLVSLAILLRLID</sequence>
<dbReference type="RefSeq" id="WP_014513209.1">
    <property type="nucleotide sequence ID" value="NZ_LT549890.1"/>
</dbReference>
<proteinExistence type="predicted"/>
<dbReference type="PATRIC" id="fig|2287.9.peg.694"/>
<dbReference type="GeneID" id="12416598"/>
<feature type="transmembrane region" description="Helical" evidence="1">
    <location>
        <begin position="32"/>
        <end position="52"/>
    </location>
</feature>
<organism evidence="2 3">
    <name type="scientific">Saccharolobus solfataricus</name>
    <name type="common">Sulfolobus solfataricus</name>
    <dbReference type="NCBI Taxonomy" id="2287"/>
    <lineage>
        <taxon>Archaea</taxon>
        <taxon>Thermoproteota</taxon>
        <taxon>Thermoprotei</taxon>
        <taxon>Sulfolobales</taxon>
        <taxon>Sulfolobaceae</taxon>
        <taxon>Saccharolobus</taxon>
    </lineage>
</organism>
<reference evidence="3" key="1">
    <citation type="submission" date="2016-04" db="EMBL/GenBank/DDBJ databases">
        <authorList>
            <person name="Shah S.A."/>
            <person name="Garrett R.A."/>
        </authorList>
    </citation>
    <scope>NUCLEOTIDE SEQUENCE [LARGE SCALE GENOMIC DNA]</scope>
    <source>
        <strain evidence="3">ATCC 35091 / DSM 1616 / JCM 8930 / NBRC 15331 / P1</strain>
    </source>
</reference>
<keyword evidence="1" id="KW-0472">Membrane</keyword>
<evidence type="ECO:0000313" key="2">
    <source>
        <dbReference type="EMBL" id="SAI84240.1"/>
    </source>
</evidence>
<dbReference type="AlphaFoldDB" id="A0A157SZ33"/>
<feature type="transmembrane region" description="Helical" evidence="1">
    <location>
        <begin position="98"/>
        <end position="120"/>
    </location>
</feature>
<evidence type="ECO:0000256" key="1">
    <source>
        <dbReference type="SAM" id="Phobius"/>
    </source>
</evidence>
<keyword evidence="1" id="KW-1133">Transmembrane helix</keyword>